<comment type="caution">
    <text evidence="2">The sequence shown here is derived from an EMBL/GenBank/DDBJ whole genome shotgun (WGS) entry which is preliminary data.</text>
</comment>
<name>A0A2P8CIN1_9BACT</name>
<evidence type="ECO:0008006" key="4">
    <source>
        <dbReference type="Google" id="ProtNLM"/>
    </source>
</evidence>
<sequence>MKRKLMFLPTGAAVILILSAFTFSASAPMPEEAFQPQKKEVTRHVTIKVDENGKTAKLDTVFTGMTDEEIQQEVDKFMQEHDVAKKEFNVQMKFFADSMKSMMKPRIDSLRKEIIIMQKSMPKSHIRVFHDKALRDSLLQYRVEVVEGDSMKVFVHKGKNDSDVIVWNGEINIPPVPPMPKLPPMPPKVMMHGFHFDRYSFDSGDKNVISYQRKKLSNGREKITIIRKVPKDEKVQEFEFQSKETK</sequence>
<gene>
    <name evidence="2" type="ORF">CLV93_102583</name>
</gene>
<dbReference type="OrthoDB" id="1121223at2"/>
<dbReference type="RefSeq" id="WP_146141965.1">
    <property type="nucleotide sequence ID" value="NZ_BLAU01000001.1"/>
</dbReference>
<proteinExistence type="predicted"/>
<keyword evidence="1" id="KW-0732">Signal</keyword>
<dbReference type="Proteomes" id="UP000240621">
    <property type="component" value="Unassembled WGS sequence"/>
</dbReference>
<feature type="signal peptide" evidence="1">
    <location>
        <begin position="1"/>
        <end position="27"/>
    </location>
</feature>
<feature type="chain" id="PRO_5015107432" description="GLPGLI family protein" evidence="1">
    <location>
        <begin position="28"/>
        <end position="246"/>
    </location>
</feature>
<evidence type="ECO:0000256" key="1">
    <source>
        <dbReference type="SAM" id="SignalP"/>
    </source>
</evidence>
<organism evidence="2 3">
    <name type="scientific">Prolixibacter denitrificans</name>
    <dbReference type="NCBI Taxonomy" id="1541063"/>
    <lineage>
        <taxon>Bacteria</taxon>
        <taxon>Pseudomonadati</taxon>
        <taxon>Bacteroidota</taxon>
        <taxon>Bacteroidia</taxon>
        <taxon>Marinilabiliales</taxon>
        <taxon>Prolixibacteraceae</taxon>
        <taxon>Prolixibacter</taxon>
    </lineage>
</organism>
<reference evidence="2 3" key="1">
    <citation type="submission" date="2018-03" db="EMBL/GenBank/DDBJ databases">
        <title>Genomic Encyclopedia of Archaeal and Bacterial Type Strains, Phase II (KMG-II): from individual species to whole genera.</title>
        <authorList>
            <person name="Goeker M."/>
        </authorList>
    </citation>
    <scope>NUCLEOTIDE SEQUENCE [LARGE SCALE GENOMIC DNA]</scope>
    <source>
        <strain evidence="2 3">DSM 27267</strain>
    </source>
</reference>
<dbReference type="EMBL" id="PYGC01000002">
    <property type="protein sequence ID" value="PSK84792.1"/>
    <property type="molecule type" value="Genomic_DNA"/>
</dbReference>
<protein>
    <recommendedName>
        <fullName evidence="4">GLPGLI family protein</fullName>
    </recommendedName>
</protein>
<accession>A0A2P8CIN1</accession>
<evidence type="ECO:0000313" key="3">
    <source>
        <dbReference type="Proteomes" id="UP000240621"/>
    </source>
</evidence>
<evidence type="ECO:0000313" key="2">
    <source>
        <dbReference type="EMBL" id="PSK84792.1"/>
    </source>
</evidence>
<dbReference type="AlphaFoldDB" id="A0A2P8CIN1"/>